<dbReference type="SUPFAM" id="SSF103473">
    <property type="entry name" value="MFS general substrate transporter"/>
    <property type="match status" value="1"/>
</dbReference>
<keyword evidence="7 13" id="KW-1133">Transmembrane helix</keyword>
<accession>L1JWD2</accession>
<feature type="transmembrane region" description="Helical" evidence="13">
    <location>
        <begin position="181"/>
        <end position="204"/>
    </location>
</feature>
<keyword evidence="5" id="KW-1003">Cell membrane</keyword>
<feature type="signal peptide" evidence="14">
    <location>
        <begin position="1"/>
        <end position="16"/>
    </location>
</feature>
<evidence type="ECO:0000256" key="14">
    <source>
        <dbReference type="SAM" id="SignalP"/>
    </source>
</evidence>
<dbReference type="PANTHER" id="PTHR23516">
    <property type="entry name" value="SAM (S-ADENOSYL METHIONINE) TRANSPORTER"/>
    <property type="match status" value="1"/>
</dbReference>
<evidence type="ECO:0000256" key="9">
    <source>
        <dbReference type="ARBA" id="ARBA00023136"/>
    </source>
</evidence>
<sequence length="487" mass="54111">MLFDFLFFALCGLYAAIQLAQNRSKTAGSPTTSDFKKFQRLYLVVYFCSVMADWLQGPYVYALYDYYKFTKKEVESDEMSVLACKSEEQIGVLFIVGFGSSAVFGVFAGSFADKYGRKLSCLVYCVTYIVSCLTKHSPNFNVLLFGRLTGGIATSILFSSFESWMVAEHGKHFYPSEWLSQTFSLATVGNGIVAIAAGWLGALVRDSFDRSVASLLFSPHIPIPHSLVAPFDLAIVFLALAMAVIWFTWAENKGESSLASGRYDDNGKVQVMLRRRDVHLCACLHELIEGKQDIDLSCYKVFMWTPKLEPLFKPLPHGQVFGCFMACMVIGSSLVKSITTLRGPPVVFMREVFLLAAVCLGVPAMAGINAYITLFCFFLFELICGVYWPSMATIKSKYVPEEVRATVYNFFRIPLNLIVIFVLSNLGTVSDDSVFLVCAFLLGAAGFLQHIFASMVRERSEGSVETKSENEAMMKDMKQESEDASAA</sequence>
<evidence type="ECO:0000313" key="16">
    <source>
        <dbReference type="EnsemblProtists" id="EKX52644"/>
    </source>
</evidence>
<feature type="transmembrane region" description="Helical" evidence="13">
    <location>
        <begin position="409"/>
        <end position="427"/>
    </location>
</feature>
<evidence type="ECO:0000256" key="4">
    <source>
        <dbReference type="ARBA" id="ARBA00022448"/>
    </source>
</evidence>
<feature type="transmembrane region" description="Helical" evidence="13">
    <location>
        <begin position="225"/>
        <end position="249"/>
    </location>
</feature>
<feature type="region of interest" description="Disordered" evidence="12">
    <location>
        <begin position="463"/>
        <end position="487"/>
    </location>
</feature>
<feature type="transmembrane region" description="Helical" evidence="13">
    <location>
        <begin position="370"/>
        <end position="388"/>
    </location>
</feature>
<dbReference type="KEGG" id="gtt:GUITHDRAFT_161244"/>
<evidence type="ECO:0000313" key="17">
    <source>
        <dbReference type="Proteomes" id="UP000011087"/>
    </source>
</evidence>
<dbReference type="Pfam" id="PF05631">
    <property type="entry name" value="MFS_5"/>
    <property type="match status" value="1"/>
</dbReference>
<evidence type="ECO:0000256" key="13">
    <source>
        <dbReference type="SAM" id="Phobius"/>
    </source>
</evidence>
<dbReference type="CDD" id="cd17487">
    <property type="entry name" value="MFS_MFSD5_like"/>
    <property type="match status" value="1"/>
</dbReference>
<proteinExistence type="predicted"/>
<dbReference type="PaxDb" id="55529-EKX52644"/>
<evidence type="ECO:0000256" key="12">
    <source>
        <dbReference type="SAM" id="MobiDB-lite"/>
    </source>
</evidence>
<dbReference type="OrthoDB" id="263957at2759"/>
<evidence type="ECO:0000256" key="6">
    <source>
        <dbReference type="ARBA" id="ARBA00022692"/>
    </source>
</evidence>
<dbReference type="EMBL" id="JH992972">
    <property type="protein sequence ID" value="EKX52644.1"/>
    <property type="molecule type" value="Genomic_DNA"/>
</dbReference>
<evidence type="ECO:0000256" key="1">
    <source>
        <dbReference type="ARBA" id="ARBA00003019"/>
    </source>
</evidence>
<reference evidence="17" key="2">
    <citation type="submission" date="2012-11" db="EMBL/GenBank/DDBJ databases">
        <authorList>
            <person name="Kuo A."/>
            <person name="Curtis B.A."/>
            <person name="Tanifuji G."/>
            <person name="Burki F."/>
            <person name="Gruber A."/>
            <person name="Irimia M."/>
            <person name="Maruyama S."/>
            <person name="Arias M.C."/>
            <person name="Ball S.G."/>
            <person name="Gile G.H."/>
            <person name="Hirakawa Y."/>
            <person name="Hopkins J.F."/>
            <person name="Rensing S.A."/>
            <person name="Schmutz J."/>
            <person name="Symeonidi A."/>
            <person name="Elias M."/>
            <person name="Eveleigh R.J."/>
            <person name="Herman E.K."/>
            <person name="Klute M.J."/>
            <person name="Nakayama T."/>
            <person name="Obornik M."/>
            <person name="Reyes-Prieto A."/>
            <person name="Armbrust E.V."/>
            <person name="Aves S.J."/>
            <person name="Beiko R.G."/>
            <person name="Coutinho P."/>
            <person name="Dacks J.B."/>
            <person name="Durnford D.G."/>
            <person name="Fast N.M."/>
            <person name="Green B.R."/>
            <person name="Grisdale C."/>
            <person name="Hempe F."/>
            <person name="Henrissat B."/>
            <person name="Hoppner M.P."/>
            <person name="Ishida K.-I."/>
            <person name="Kim E."/>
            <person name="Koreny L."/>
            <person name="Kroth P.G."/>
            <person name="Liu Y."/>
            <person name="Malik S.-B."/>
            <person name="Maier U.G."/>
            <person name="McRose D."/>
            <person name="Mock T."/>
            <person name="Neilson J.A."/>
            <person name="Onodera N.T."/>
            <person name="Poole A.M."/>
            <person name="Pritham E.J."/>
            <person name="Richards T.A."/>
            <person name="Rocap G."/>
            <person name="Roy S.W."/>
            <person name="Sarai C."/>
            <person name="Schaack S."/>
            <person name="Shirato S."/>
            <person name="Slamovits C.H."/>
            <person name="Spencer D.F."/>
            <person name="Suzuki S."/>
            <person name="Worden A.Z."/>
            <person name="Zauner S."/>
            <person name="Barry K."/>
            <person name="Bell C."/>
            <person name="Bharti A.K."/>
            <person name="Crow J.A."/>
            <person name="Grimwood J."/>
            <person name="Kramer R."/>
            <person name="Lindquist E."/>
            <person name="Lucas S."/>
            <person name="Salamov A."/>
            <person name="McFadden G.I."/>
            <person name="Lane C.E."/>
            <person name="Keeling P.J."/>
            <person name="Gray M.W."/>
            <person name="Grigoriev I.V."/>
            <person name="Archibald J.M."/>
        </authorList>
    </citation>
    <scope>NUCLEOTIDE SEQUENCE</scope>
    <source>
        <strain evidence="17">CCMP2712</strain>
    </source>
</reference>
<feature type="transmembrane region" description="Helical" evidence="13">
    <location>
        <begin position="140"/>
        <end position="161"/>
    </location>
</feature>
<dbReference type="eggNOG" id="KOG4332">
    <property type="taxonomic scope" value="Eukaryota"/>
</dbReference>
<dbReference type="HOGENOM" id="CLU_034007_2_0_1"/>
<organism evidence="15">
    <name type="scientific">Guillardia theta (strain CCMP2712)</name>
    <name type="common">Cryptophyte</name>
    <dbReference type="NCBI Taxonomy" id="905079"/>
    <lineage>
        <taxon>Eukaryota</taxon>
        <taxon>Cryptophyceae</taxon>
        <taxon>Pyrenomonadales</taxon>
        <taxon>Geminigeraceae</taxon>
        <taxon>Guillardia</taxon>
    </lineage>
</organism>
<dbReference type="GO" id="GO:0005886">
    <property type="term" value="C:plasma membrane"/>
    <property type="evidence" value="ECO:0007669"/>
    <property type="project" value="UniProtKB-SubCell"/>
</dbReference>
<dbReference type="GO" id="GO:0015098">
    <property type="term" value="F:molybdate ion transmembrane transporter activity"/>
    <property type="evidence" value="ECO:0007669"/>
    <property type="project" value="InterPro"/>
</dbReference>
<dbReference type="AlphaFoldDB" id="L1JWD2"/>
<evidence type="ECO:0000256" key="11">
    <source>
        <dbReference type="ARBA" id="ARBA00032555"/>
    </source>
</evidence>
<evidence type="ECO:0000256" key="8">
    <source>
        <dbReference type="ARBA" id="ARBA00023065"/>
    </source>
</evidence>
<dbReference type="Gene3D" id="1.20.1250.20">
    <property type="entry name" value="MFS general substrate transporter like domains"/>
    <property type="match status" value="2"/>
</dbReference>
<dbReference type="PANTHER" id="PTHR23516:SF1">
    <property type="entry name" value="MOLYBDATE-ANION TRANSPORTER"/>
    <property type="match status" value="1"/>
</dbReference>
<keyword evidence="8" id="KW-0406">Ion transport</keyword>
<evidence type="ECO:0000256" key="5">
    <source>
        <dbReference type="ARBA" id="ARBA00022475"/>
    </source>
</evidence>
<comment type="subcellular location">
    <subcellularLocation>
        <location evidence="2">Cell membrane</location>
        <topology evidence="2">Multi-pass membrane protein</topology>
    </subcellularLocation>
</comment>
<evidence type="ECO:0000256" key="2">
    <source>
        <dbReference type="ARBA" id="ARBA00004651"/>
    </source>
</evidence>
<feature type="chain" id="PRO_5008771850" description="Molybdate-anion transporter" evidence="14">
    <location>
        <begin position="17"/>
        <end position="487"/>
    </location>
</feature>
<feature type="transmembrane region" description="Helical" evidence="13">
    <location>
        <begin position="90"/>
        <end position="109"/>
    </location>
</feature>
<comment type="function">
    <text evidence="1">Mediates high-affinity intracellular uptake of the rare oligo-element molybdenum.</text>
</comment>
<dbReference type="InterPro" id="IPR008509">
    <property type="entry name" value="MOT2/MFSD5"/>
</dbReference>
<keyword evidence="14" id="KW-0732">Signal</keyword>
<feature type="transmembrane region" description="Helical" evidence="13">
    <location>
        <begin position="347"/>
        <end position="364"/>
    </location>
</feature>
<keyword evidence="9 13" id="KW-0472">Membrane</keyword>
<keyword evidence="4" id="KW-0813">Transport</keyword>
<name>L1JWD2_GUITC</name>
<keyword evidence="6 13" id="KW-0812">Transmembrane</keyword>
<dbReference type="OMA" id="CCGWVVL"/>
<evidence type="ECO:0000256" key="7">
    <source>
        <dbReference type="ARBA" id="ARBA00022989"/>
    </source>
</evidence>
<feature type="transmembrane region" description="Helical" evidence="13">
    <location>
        <begin position="317"/>
        <end position="335"/>
    </location>
</feature>
<dbReference type="GO" id="GO:0006811">
    <property type="term" value="P:monoatomic ion transport"/>
    <property type="evidence" value="ECO:0007669"/>
    <property type="project" value="UniProtKB-KW"/>
</dbReference>
<feature type="transmembrane region" description="Helical" evidence="13">
    <location>
        <begin position="44"/>
        <end position="64"/>
    </location>
</feature>
<reference evidence="16" key="3">
    <citation type="submission" date="2016-03" db="UniProtKB">
        <authorList>
            <consortium name="EnsemblProtists"/>
        </authorList>
    </citation>
    <scope>IDENTIFICATION</scope>
</reference>
<evidence type="ECO:0000256" key="3">
    <source>
        <dbReference type="ARBA" id="ARBA00021242"/>
    </source>
</evidence>
<keyword evidence="17" id="KW-1185">Reference proteome</keyword>
<dbReference type="EnsemblProtists" id="EKX52644">
    <property type="protein sequence ID" value="EKX52644"/>
    <property type="gene ID" value="GUITHDRAFT_161244"/>
</dbReference>
<dbReference type="InterPro" id="IPR036259">
    <property type="entry name" value="MFS_trans_sf"/>
</dbReference>
<protein>
    <recommendedName>
        <fullName evidence="3">Molybdate-anion transporter</fullName>
    </recommendedName>
    <alternativeName>
        <fullName evidence="10">Major facilitator superfamily domain-containing protein 5</fullName>
    </alternativeName>
    <alternativeName>
        <fullName evidence="11">Molybdate transporter 2 homolog</fullName>
    </alternativeName>
</protein>
<evidence type="ECO:0000256" key="10">
    <source>
        <dbReference type="ARBA" id="ARBA00030646"/>
    </source>
</evidence>
<dbReference type="RefSeq" id="XP_005839624.1">
    <property type="nucleotide sequence ID" value="XM_005839567.1"/>
</dbReference>
<evidence type="ECO:0000313" key="15">
    <source>
        <dbReference type="EMBL" id="EKX52644.1"/>
    </source>
</evidence>
<feature type="transmembrane region" description="Helical" evidence="13">
    <location>
        <begin position="433"/>
        <end position="453"/>
    </location>
</feature>
<reference evidence="15 17" key="1">
    <citation type="journal article" date="2012" name="Nature">
        <title>Algal genomes reveal evolutionary mosaicism and the fate of nucleomorphs.</title>
        <authorList>
            <consortium name="DOE Joint Genome Institute"/>
            <person name="Curtis B.A."/>
            <person name="Tanifuji G."/>
            <person name="Burki F."/>
            <person name="Gruber A."/>
            <person name="Irimia M."/>
            <person name="Maruyama S."/>
            <person name="Arias M.C."/>
            <person name="Ball S.G."/>
            <person name="Gile G.H."/>
            <person name="Hirakawa Y."/>
            <person name="Hopkins J.F."/>
            <person name="Kuo A."/>
            <person name="Rensing S.A."/>
            <person name="Schmutz J."/>
            <person name="Symeonidi A."/>
            <person name="Elias M."/>
            <person name="Eveleigh R.J."/>
            <person name="Herman E.K."/>
            <person name="Klute M.J."/>
            <person name="Nakayama T."/>
            <person name="Obornik M."/>
            <person name="Reyes-Prieto A."/>
            <person name="Armbrust E.V."/>
            <person name="Aves S.J."/>
            <person name="Beiko R.G."/>
            <person name="Coutinho P."/>
            <person name="Dacks J.B."/>
            <person name="Durnford D.G."/>
            <person name="Fast N.M."/>
            <person name="Green B.R."/>
            <person name="Grisdale C.J."/>
            <person name="Hempel F."/>
            <person name="Henrissat B."/>
            <person name="Hoppner M.P."/>
            <person name="Ishida K."/>
            <person name="Kim E."/>
            <person name="Koreny L."/>
            <person name="Kroth P.G."/>
            <person name="Liu Y."/>
            <person name="Malik S.B."/>
            <person name="Maier U.G."/>
            <person name="McRose D."/>
            <person name="Mock T."/>
            <person name="Neilson J.A."/>
            <person name="Onodera N.T."/>
            <person name="Poole A.M."/>
            <person name="Pritham E.J."/>
            <person name="Richards T.A."/>
            <person name="Rocap G."/>
            <person name="Roy S.W."/>
            <person name="Sarai C."/>
            <person name="Schaack S."/>
            <person name="Shirato S."/>
            <person name="Slamovits C.H."/>
            <person name="Spencer D.F."/>
            <person name="Suzuki S."/>
            <person name="Worden A.Z."/>
            <person name="Zauner S."/>
            <person name="Barry K."/>
            <person name="Bell C."/>
            <person name="Bharti A.K."/>
            <person name="Crow J.A."/>
            <person name="Grimwood J."/>
            <person name="Kramer R."/>
            <person name="Lindquist E."/>
            <person name="Lucas S."/>
            <person name="Salamov A."/>
            <person name="McFadden G.I."/>
            <person name="Lane C.E."/>
            <person name="Keeling P.J."/>
            <person name="Gray M.W."/>
            <person name="Grigoriev I.V."/>
            <person name="Archibald J.M."/>
        </authorList>
    </citation>
    <scope>NUCLEOTIDE SEQUENCE</scope>
    <source>
        <strain evidence="15 17">CCMP2712</strain>
    </source>
</reference>
<dbReference type="GeneID" id="17309439"/>
<dbReference type="Proteomes" id="UP000011087">
    <property type="component" value="Unassembled WGS sequence"/>
</dbReference>
<gene>
    <name evidence="15" type="ORF">GUITHDRAFT_161244</name>
</gene>
<feature type="compositionally biased region" description="Basic and acidic residues" evidence="12">
    <location>
        <begin position="463"/>
        <end position="481"/>
    </location>
</feature>